<evidence type="ECO:0000313" key="2">
    <source>
        <dbReference type="Proteomes" id="UP000236732"/>
    </source>
</evidence>
<gene>
    <name evidence="1" type="ORF">SAMN05444920_11176</name>
</gene>
<sequence>MMVGRALQQGRDPHFRLGGLAPIAGPFDLSSFEAADIAKALPPTSAKLFTARFLDRVREPTGKLKELLTALDSTCDWKPAVPVRLHHAKGDQDVAYDNALYCQKRLRAHGATQTLTDAGDVDHNQTVRKALPLVVAGFAK</sequence>
<dbReference type="RefSeq" id="WP_200824418.1">
    <property type="nucleotide sequence ID" value="NZ_FNVT01000011.1"/>
</dbReference>
<dbReference type="AlphaFoldDB" id="A0A1H6EIZ6"/>
<dbReference type="InterPro" id="IPR029058">
    <property type="entry name" value="AB_hydrolase_fold"/>
</dbReference>
<dbReference type="EMBL" id="FNVT01000011">
    <property type="protein sequence ID" value="SEG97827.1"/>
    <property type="molecule type" value="Genomic_DNA"/>
</dbReference>
<dbReference type="Proteomes" id="UP000236732">
    <property type="component" value="Unassembled WGS sequence"/>
</dbReference>
<evidence type="ECO:0000313" key="1">
    <source>
        <dbReference type="EMBL" id="SEG97827.1"/>
    </source>
</evidence>
<dbReference type="Gene3D" id="1.10.260.160">
    <property type="match status" value="1"/>
</dbReference>
<keyword evidence="2" id="KW-1185">Reference proteome</keyword>
<dbReference type="SUPFAM" id="SSF53474">
    <property type="entry name" value="alpha/beta-Hydrolases"/>
    <property type="match status" value="1"/>
</dbReference>
<protein>
    <recommendedName>
        <fullName evidence="3">Secretory lipase</fullName>
    </recommendedName>
</protein>
<proteinExistence type="predicted"/>
<name>A0A1H6EIZ6_9ACTN</name>
<dbReference type="Gene3D" id="3.40.50.1820">
    <property type="entry name" value="alpha/beta hydrolase"/>
    <property type="match status" value="1"/>
</dbReference>
<reference evidence="1 2" key="1">
    <citation type="submission" date="2016-10" db="EMBL/GenBank/DDBJ databases">
        <authorList>
            <person name="de Groot N.N."/>
        </authorList>
    </citation>
    <scope>NUCLEOTIDE SEQUENCE [LARGE SCALE GENOMIC DNA]</scope>
    <source>
        <strain evidence="1 2">CGMCC 4.7037</strain>
    </source>
</reference>
<accession>A0A1H6EIZ6</accession>
<organism evidence="1 2">
    <name type="scientific">Nonomuraea solani</name>
    <dbReference type="NCBI Taxonomy" id="1144553"/>
    <lineage>
        <taxon>Bacteria</taxon>
        <taxon>Bacillati</taxon>
        <taxon>Actinomycetota</taxon>
        <taxon>Actinomycetes</taxon>
        <taxon>Streptosporangiales</taxon>
        <taxon>Streptosporangiaceae</taxon>
        <taxon>Nonomuraea</taxon>
    </lineage>
</organism>
<evidence type="ECO:0008006" key="3">
    <source>
        <dbReference type="Google" id="ProtNLM"/>
    </source>
</evidence>